<dbReference type="Pfam" id="PF13474">
    <property type="entry name" value="SnoaL_3"/>
    <property type="match status" value="1"/>
</dbReference>
<evidence type="ECO:0000313" key="3">
    <source>
        <dbReference type="EMBL" id="QNA44535.1"/>
    </source>
</evidence>
<dbReference type="AlphaFoldDB" id="A0A7G5XGD2"/>
<dbReference type="KEGG" id="lacs:H4075_21160"/>
<proteinExistence type="predicted"/>
<evidence type="ECO:0000313" key="4">
    <source>
        <dbReference type="Proteomes" id="UP000515344"/>
    </source>
</evidence>
<dbReference type="RefSeq" id="WP_182802820.1">
    <property type="nucleotide sequence ID" value="NZ_CP060007.1"/>
</dbReference>
<protein>
    <submittedName>
        <fullName evidence="3">Nuclear transport factor 2 family protein</fullName>
    </submittedName>
</protein>
<evidence type="ECO:0000259" key="2">
    <source>
        <dbReference type="Pfam" id="PF13474"/>
    </source>
</evidence>
<sequence>MIQKLNLLLVLLLLSVITSAQNSAKEEDAVHQTIVKLFDALSKRDSVSLKEVSTADITLYEYGGVWTIDTLILKAIKLNTAKEFARTNTFDFIHTTVDNKMALVNYRLQSIITRDGKEATLEWLETVVLIKVKNQWKVKHLHSTLLKRS</sequence>
<reference evidence="4" key="1">
    <citation type="submission" date="2020-08" db="EMBL/GenBank/DDBJ databases">
        <title>Lacibacter sp. S13-6-6 genome sequencing.</title>
        <authorList>
            <person name="Jin L."/>
        </authorList>
    </citation>
    <scope>NUCLEOTIDE SEQUENCE [LARGE SCALE GENOMIC DNA]</scope>
    <source>
        <strain evidence="4">S13-6-6</strain>
    </source>
</reference>
<dbReference type="InterPro" id="IPR032710">
    <property type="entry name" value="NTF2-like_dom_sf"/>
</dbReference>
<name>A0A7G5XGD2_9BACT</name>
<dbReference type="Gene3D" id="3.10.450.50">
    <property type="match status" value="1"/>
</dbReference>
<dbReference type="Proteomes" id="UP000515344">
    <property type="component" value="Chromosome"/>
</dbReference>
<evidence type="ECO:0000256" key="1">
    <source>
        <dbReference type="SAM" id="SignalP"/>
    </source>
</evidence>
<accession>A0A7G5XGD2</accession>
<organism evidence="3 4">
    <name type="scientific">Lacibacter sediminis</name>
    <dbReference type="NCBI Taxonomy" id="2760713"/>
    <lineage>
        <taxon>Bacteria</taxon>
        <taxon>Pseudomonadati</taxon>
        <taxon>Bacteroidota</taxon>
        <taxon>Chitinophagia</taxon>
        <taxon>Chitinophagales</taxon>
        <taxon>Chitinophagaceae</taxon>
        <taxon>Lacibacter</taxon>
    </lineage>
</organism>
<dbReference type="EMBL" id="CP060007">
    <property type="protein sequence ID" value="QNA44535.1"/>
    <property type="molecule type" value="Genomic_DNA"/>
</dbReference>
<dbReference type="SUPFAM" id="SSF54427">
    <property type="entry name" value="NTF2-like"/>
    <property type="match status" value="1"/>
</dbReference>
<keyword evidence="4" id="KW-1185">Reference proteome</keyword>
<gene>
    <name evidence="3" type="ORF">H4075_21160</name>
</gene>
<feature type="signal peptide" evidence="1">
    <location>
        <begin position="1"/>
        <end position="20"/>
    </location>
</feature>
<feature type="domain" description="SnoaL-like" evidence="2">
    <location>
        <begin position="30"/>
        <end position="143"/>
    </location>
</feature>
<dbReference type="InterPro" id="IPR037401">
    <property type="entry name" value="SnoaL-like"/>
</dbReference>
<keyword evidence="1" id="KW-0732">Signal</keyword>
<feature type="chain" id="PRO_5028952541" evidence="1">
    <location>
        <begin position="21"/>
        <end position="149"/>
    </location>
</feature>